<dbReference type="Proteomes" id="UP001175211">
    <property type="component" value="Unassembled WGS sequence"/>
</dbReference>
<name>A0AA39MMH2_ARMTA</name>
<keyword evidence="1" id="KW-1133">Transmembrane helix</keyword>
<gene>
    <name evidence="2" type="ORF">EV420DRAFT_1169142</name>
</gene>
<dbReference type="GeneID" id="85349731"/>
<evidence type="ECO:0000313" key="2">
    <source>
        <dbReference type="EMBL" id="KAK0439727.1"/>
    </source>
</evidence>
<keyword evidence="3" id="KW-1185">Reference proteome</keyword>
<reference evidence="2" key="1">
    <citation type="submission" date="2023-06" db="EMBL/GenBank/DDBJ databases">
        <authorList>
            <consortium name="Lawrence Berkeley National Laboratory"/>
            <person name="Ahrendt S."/>
            <person name="Sahu N."/>
            <person name="Indic B."/>
            <person name="Wong-Bajracharya J."/>
            <person name="Merenyi Z."/>
            <person name="Ke H.-M."/>
            <person name="Monk M."/>
            <person name="Kocsube S."/>
            <person name="Drula E."/>
            <person name="Lipzen A."/>
            <person name="Balint B."/>
            <person name="Henrissat B."/>
            <person name="Andreopoulos B."/>
            <person name="Martin F.M."/>
            <person name="Harder C.B."/>
            <person name="Rigling D."/>
            <person name="Ford K.L."/>
            <person name="Foster G.D."/>
            <person name="Pangilinan J."/>
            <person name="Papanicolaou A."/>
            <person name="Barry K."/>
            <person name="LaButti K."/>
            <person name="Viragh M."/>
            <person name="Koriabine M."/>
            <person name="Yan M."/>
            <person name="Riley R."/>
            <person name="Champramary S."/>
            <person name="Plett K.L."/>
            <person name="Tsai I.J."/>
            <person name="Slot J."/>
            <person name="Sipos G."/>
            <person name="Plett J."/>
            <person name="Nagy L.G."/>
            <person name="Grigoriev I.V."/>
        </authorList>
    </citation>
    <scope>NUCLEOTIDE SEQUENCE</scope>
    <source>
        <strain evidence="2">CCBAS 213</strain>
    </source>
</reference>
<organism evidence="2 3">
    <name type="scientific">Armillaria tabescens</name>
    <name type="common">Ringless honey mushroom</name>
    <name type="synonym">Agaricus tabescens</name>
    <dbReference type="NCBI Taxonomy" id="1929756"/>
    <lineage>
        <taxon>Eukaryota</taxon>
        <taxon>Fungi</taxon>
        <taxon>Dikarya</taxon>
        <taxon>Basidiomycota</taxon>
        <taxon>Agaricomycotina</taxon>
        <taxon>Agaricomycetes</taxon>
        <taxon>Agaricomycetidae</taxon>
        <taxon>Agaricales</taxon>
        <taxon>Marasmiineae</taxon>
        <taxon>Physalacriaceae</taxon>
        <taxon>Desarmillaria</taxon>
    </lineage>
</organism>
<keyword evidence="1" id="KW-0812">Transmembrane</keyword>
<dbReference type="RefSeq" id="XP_060323369.1">
    <property type="nucleotide sequence ID" value="XM_060466183.1"/>
</dbReference>
<evidence type="ECO:0000313" key="3">
    <source>
        <dbReference type="Proteomes" id="UP001175211"/>
    </source>
</evidence>
<dbReference type="AlphaFoldDB" id="A0AA39MMH2"/>
<evidence type="ECO:0000256" key="1">
    <source>
        <dbReference type="SAM" id="Phobius"/>
    </source>
</evidence>
<proteinExistence type="predicted"/>
<feature type="transmembrane region" description="Helical" evidence="1">
    <location>
        <begin position="12"/>
        <end position="35"/>
    </location>
</feature>
<sequence>MQTRYGFKIVNTTLVPLYVSMFIFNVSSLSIHAFYQPGSAEGVDDPLPAGKSWTIGYGTKQRTGPWTFNVKEGQDVDVGFLKLFFSTEYLDLSAIIQESPFKGYRQRVSPLMRKIPSLYHTMCVPIVQKRGAEAETKDEEEGDIVESEE</sequence>
<comment type="caution">
    <text evidence="2">The sequence shown here is derived from an EMBL/GenBank/DDBJ whole genome shotgun (WGS) entry which is preliminary data.</text>
</comment>
<protein>
    <submittedName>
        <fullName evidence="2">Uncharacterized protein</fullName>
    </submittedName>
</protein>
<keyword evidence="1" id="KW-0472">Membrane</keyword>
<dbReference type="EMBL" id="JAUEPS010000082">
    <property type="protein sequence ID" value="KAK0439727.1"/>
    <property type="molecule type" value="Genomic_DNA"/>
</dbReference>
<accession>A0AA39MMH2</accession>